<evidence type="ECO:0000259" key="3">
    <source>
        <dbReference type="PROSITE" id="PS51272"/>
    </source>
</evidence>
<evidence type="ECO:0000256" key="1">
    <source>
        <dbReference type="ARBA" id="ARBA00022729"/>
    </source>
</evidence>
<dbReference type="PRINTS" id="PR01607">
    <property type="entry name" value="APYRASEFAMLY"/>
</dbReference>
<dbReference type="Proteomes" id="UP000252731">
    <property type="component" value="Unassembled WGS sequence"/>
</dbReference>
<dbReference type="GO" id="GO:0046872">
    <property type="term" value="F:metal ion binding"/>
    <property type="evidence" value="ECO:0007669"/>
    <property type="project" value="InterPro"/>
</dbReference>
<dbReference type="InterPro" id="IPR001119">
    <property type="entry name" value="SLH_dom"/>
</dbReference>
<comment type="caution">
    <text evidence="4">The sequence shown here is derived from an EMBL/GenBank/DDBJ whole genome shotgun (WGS) entry which is preliminary data.</text>
</comment>
<keyword evidence="1 2" id="KW-0732">Signal</keyword>
<dbReference type="GO" id="GO:0000166">
    <property type="term" value="F:nucleotide binding"/>
    <property type="evidence" value="ECO:0007669"/>
    <property type="project" value="UniProtKB-KW"/>
</dbReference>
<accession>A0A366JZD4</accession>
<reference evidence="4 5" key="1">
    <citation type="submission" date="2018-06" db="EMBL/GenBank/DDBJ databases">
        <title>Freshwater and sediment microbial communities from various areas in North America, analyzing microbe dynamics in response to fracking.</title>
        <authorList>
            <person name="Lamendella R."/>
        </authorList>
    </citation>
    <scope>NUCLEOTIDE SEQUENCE [LARGE SCALE GENOMIC DNA]</scope>
    <source>
        <strain evidence="4 5">14_TX</strain>
    </source>
</reference>
<feature type="chain" id="PRO_5016484200" evidence="2">
    <location>
        <begin position="30"/>
        <end position="695"/>
    </location>
</feature>
<dbReference type="GO" id="GO:0016788">
    <property type="term" value="F:hydrolase activity, acting on ester bonds"/>
    <property type="evidence" value="ECO:0007669"/>
    <property type="project" value="InterPro"/>
</dbReference>
<dbReference type="SUPFAM" id="SSF55816">
    <property type="entry name" value="5'-nucleotidase (syn. UDP-sugar hydrolase), C-terminal domain"/>
    <property type="match status" value="1"/>
</dbReference>
<feature type="domain" description="SLH" evidence="3">
    <location>
        <begin position="575"/>
        <end position="634"/>
    </location>
</feature>
<dbReference type="PANTHER" id="PTHR11575:SF24">
    <property type="entry name" value="5'-NUCLEOTIDASE"/>
    <property type="match status" value="1"/>
</dbReference>
<dbReference type="InterPro" id="IPR008334">
    <property type="entry name" value="5'-Nucleotdase_C"/>
</dbReference>
<dbReference type="InterPro" id="IPR036907">
    <property type="entry name" value="5'-Nucleotdase_C_sf"/>
</dbReference>
<dbReference type="EMBL" id="QNSF01000004">
    <property type="protein sequence ID" value="RBP94367.1"/>
    <property type="molecule type" value="Genomic_DNA"/>
</dbReference>
<dbReference type="InterPro" id="IPR006146">
    <property type="entry name" value="5'-Nucleotdase_CS"/>
</dbReference>
<dbReference type="PROSITE" id="PS51272">
    <property type="entry name" value="SLH"/>
    <property type="match status" value="3"/>
</dbReference>
<proteinExistence type="inferred from homology"/>
<feature type="signal peptide" evidence="2">
    <location>
        <begin position="1"/>
        <end position="29"/>
    </location>
</feature>
<keyword evidence="5" id="KW-1185">Reference proteome</keyword>
<evidence type="ECO:0000256" key="2">
    <source>
        <dbReference type="RuleBase" id="RU362119"/>
    </source>
</evidence>
<dbReference type="InterPro" id="IPR004843">
    <property type="entry name" value="Calcineurin-like_PHP"/>
</dbReference>
<dbReference type="RefSeq" id="WP_113882167.1">
    <property type="nucleotide sequence ID" value="NZ_QNSF01000004.1"/>
</dbReference>
<dbReference type="GO" id="GO:0009166">
    <property type="term" value="P:nucleotide catabolic process"/>
    <property type="evidence" value="ECO:0007669"/>
    <property type="project" value="InterPro"/>
</dbReference>
<protein>
    <submittedName>
        <fullName evidence="4">2',3'-cyclic-nucleotide 2'-phosphodiesterase (5'-nucleotidase family)</fullName>
    </submittedName>
</protein>
<dbReference type="SUPFAM" id="SSF56300">
    <property type="entry name" value="Metallo-dependent phosphatases"/>
    <property type="match status" value="1"/>
</dbReference>
<dbReference type="InterPro" id="IPR029052">
    <property type="entry name" value="Metallo-depent_PP-like"/>
</dbReference>
<dbReference type="Gene3D" id="3.90.780.10">
    <property type="entry name" value="5'-Nucleotidase, C-terminal domain"/>
    <property type="match status" value="1"/>
</dbReference>
<dbReference type="PANTHER" id="PTHR11575">
    <property type="entry name" value="5'-NUCLEOTIDASE-RELATED"/>
    <property type="match status" value="1"/>
</dbReference>
<organism evidence="4 5">
    <name type="scientific">Cytobacillus firmus</name>
    <name type="common">Bacillus firmus</name>
    <dbReference type="NCBI Taxonomy" id="1399"/>
    <lineage>
        <taxon>Bacteria</taxon>
        <taxon>Bacillati</taxon>
        <taxon>Bacillota</taxon>
        <taxon>Bacilli</taxon>
        <taxon>Bacillales</taxon>
        <taxon>Bacillaceae</taxon>
        <taxon>Cytobacillus</taxon>
    </lineage>
</organism>
<feature type="domain" description="SLH" evidence="3">
    <location>
        <begin position="511"/>
        <end position="574"/>
    </location>
</feature>
<dbReference type="Pfam" id="PF00149">
    <property type="entry name" value="Metallophos"/>
    <property type="match status" value="1"/>
</dbReference>
<dbReference type="GO" id="GO:0030288">
    <property type="term" value="C:outer membrane-bounded periplasmic space"/>
    <property type="evidence" value="ECO:0007669"/>
    <property type="project" value="TreeGrafter"/>
</dbReference>
<dbReference type="PROSITE" id="PS00785">
    <property type="entry name" value="5_NUCLEOTIDASE_1"/>
    <property type="match status" value="1"/>
</dbReference>
<sequence>MAVIKRGFLILFSAILVLASFAGVQTASAADSAEKTITILHTNDTHAKVGPKDGGMGFAKLATLVKELEADNPNTLLLDAGDTLHGTPFATVEKGESITQIMNKLGYDGMAAGNHDFNYGYGRLLELTEMLEFPVLSANVRYKKDDTRLLKPYEVREVDGVKIGIFGLSTPETHFKTNPKNVEGLDFTDPVKEAKEMVKVLKETEQVDVVVALTHLGIDASSTDTSIKVAEGAPGIDIIVDGHSHSTLVNGQEEGENTLIVSAGEHTKNLGVVQLTFDADNKLTDKNARLITQEEAADVAEDSDVKTLIENIKKEQDVILSEKIGTTETLLDGVREHVRAGETNLGNLLTDAMIAATGADAAITNGGGIRDSIQAGDITKGDVVNVLPFGNFLVTKEFTGEQIKAALEHGTSDYPNVKGAFPHVAGMTFEIDLKAGKGNRVTNLTIDNKPVELAKTYTVATNDFMAVGGDDYTMFADGPLVNEYGALDEILIDYIKENSPINAKIEGRVAAALPFNDVSKTAWSRMFIADLYSKDLIKGTSATTFSPKAELTRVQFASMLVRALDLKATAKTPFTDISNFPKEIQDEIAAAFEAGLVKGVSAKKFNPKASIKRYEMALMLERAYEYKTEADYKAKEDAPFTDISHLTDEAREAIAAAYELQFVQGYGHNDFRPTGKASREEAAKVTSVFLNKVNN</sequence>
<evidence type="ECO:0000313" key="5">
    <source>
        <dbReference type="Proteomes" id="UP000252731"/>
    </source>
</evidence>
<dbReference type="Pfam" id="PF00395">
    <property type="entry name" value="SLH"/>
    <property type="match status" value="3"/>
</dbReference>
<dbReference type="OrthoDB" id="9801679at2"/>
<name>A0A366JZD4_CYTFI</name>
<dbReference type="Pfam" id="PF02872">
    <property type="entry name" value="5_nucleotid_C"/>
    <property type="match status" value="1"/>
</dbReference>
<dbReference type="CDD" id="cd00845">
    <property type="entry name" value="MPP_UshA_N_like"/>
    <property type="match status" value="1"/>
</dbReference>
<comment type="similarity">
    <text evidence="2">Belongs to the 5'-nucleotidase family.</text>
</comment>
<dbReference type="Gene3D" id="3.60.21.10">
    <property type="match status" value="1"/>
</dbReference>
<gene>
    <name evidence="4" type="ORF">DFO70_1046</name>
</gene>
<keyword evidence="2" id="KW-0547">Nucleotide-binding</keyword>
<dbReference type="AlphaFoldDB" id="A0A366JZD4"/>
<dbReference type="InterPro" id="IPR006179">
    <property type="entry name" value="5_nucleotidase/apyrase"/>
</dbReference>
<evidence type="ECO:0000313" key="4">
    <source>
        <dbReference type="EMBL" id="RBP94367.1"/>
    </source>
</evidence>
<keyword evidence="2" id="KW-0378">Hydrolase</keyword>
<feature type="domain" description="SLH" evidence="3">
    <location>
        <begin position="637"/>
        <end position="695"/>
    </location>
</feature>